<dbReference type="HOGENOM" id="CLU_115312_0_0_11"/>
<accession>A0A097IDF5</accession>
<dbReference type="AlphaFoldDB" id="A0A097IDF5"/>
<reference evidence="1 2" key="1">
    <citation type="submission" date="2013-09" db="EMBL/GenBank/DDBJ databases">
        <title>Complete genome sequence of Corynebacterium doosanense CAU 212(T) (=DSM 45436(T)), isolated from activated sludge.</title>
        <authorList>
            <person name="Schaffert L."/>
            <person name="Albersmeier A."/>
            <person name="Kalinowski J."/>
            <person name="Ruckert C."/>
        </authorList>
    </citation>
    <scope>NUCLEOTIDE SEQUENCE [LARGE SCALE GENOMIC DNA]</scope>
    <source>
        <strain evidence="1 2">CAU 212</strain>
    </source>
</reference>
<dbReference type="OrthoDB" id="4412746at2"/>
<keyword evidence="2" id="KW-1185">Reference proteome</keyword>
<dbReference type="EMBL" id="CP006764">
    <property type="protein sequence ID" value="AIT60157.1"/>
    <property type="molecule type" value="Genomic_DNA"/>
</dbReference>
<proteinExistence type="predicted"/>
<sequence length="203" mass="22163">MDDQLMGMLSKHLLNLENDLPGLDDLLLPRQATSGENAGKPPARRGSKVPLVVSILDVKIEAERTLHRWVGALLRAVPEVGSAPMDPPAAARWLFGQVGMISEMPWAGMCAEEIIGQARLVSDVVMPPEEKDAPDPLEVGGVREIVSWARNLGAQASTRSVYRWVERGVIPSELAPDGRVLVRLADVLEACRDQRKHDVAQVN</sequence>
<evidence type="ECO:0008006" key="3">
    <source>
        <dbReference type="Google" id="ProtNLM"/>
    </source>
</evidence>
<dbReference type="KEGG" id="cdo:CDOO_01910"/>
<dbReference type="RefSeq" id="WP_018021465.1">
    <property type="nucleotide sequence ID" value="NZ_AQUX01000002.1"/>
</dbReference>
<dbReference type="STRING" id="558173.CDOO_01910"/>
<protein>
    <recommendedName>
        <fullName evidence="3">Helix-turn-helix domain-containing protein</fullName>
    </recommendedName>
</protein>
<evidence type="ECO:0000313" key="2">
    <source>
        <dbReference type="Proteomes" id="UP000029914"/>
    </source>
</evidence>
<name>A0A097IDF5_9CORY</name>
<evidence type="ECO:0000313" key="1">
    <source>
        <dbReference type="EMBL" id="AIT60157.1"/>
    </source>
</evidence>
<gene>
    <name evidence="1" type="ORF">CDOO_01910</name>
</gene>
<dbReference type="eggNOG" id="ENOG5030R5B">
    <property type="taxonomic scope" value="Bacteria"/>
</dbReference>
<organism evidence="1 2">
    <name type="scientific">Corynebacterium doosanense CAU 212 = DSM 45436</name>
    <dbReference type="NCBI Taxonomy" id="558173"/>
    <lineage>
        <taxon>Bacteria</taxon>
        <taxon>Bacillati</taxon>
        <taxon>Actinomycetota</taxon>
        <taxon>Actinomycetes</taxon>
        <taxon>Mycobacteriales</taxon>
        <taxon>Corynebacteriaceae</taxon>
        <taxon>Corynebacterium</taxon>
    </lineage>
</organism>
<dbReference type="Proteomes" id="UP000029914">
    <property type="component" value="Chromosome"/>
</dbReference>